<organism evidence="3 4">
    <name type="scientific">Zingiber officinale</name>
    <name type="common">Ginger</name>
    <name type="synonym">Amomum zingiber</name>
    <dbReference type="NCBI Taxonomy" id="94328"/>
    <lineage>
        <taxon>Eukaryota</taxon>
        <taxon>Viridiplantae</taxon>
        <taxon>Streptophyta</taxon>
        <taxon>Embryophyta</taxon>
        <taxon>Tracheophyta</taxon>
        <taxon>Spermatophyta</taxon>
        <taxon>Magnoliopsida</taxon>
        <taxon>Liliopsida</taxon>
        <taxon>Zingiberales</taxon>
        <taxon>Zingiberaceae</taxon>
        <taxon>Zingiber</taxon>
    </lineage>
</organism>
<dbReference type="PROSITE" id="PS51140">
    <property type="entry name" value="CUE"/>
    <property type="match status" value="1"/>
</dbReference>
<dbReference type="Proteomes" id="UP000734854">
    <property type="component" value="Unassembled WGS sequence"/>
</dbReference>
<sequence length="168" mass="18374">MQGKSTLNPFATPYVPILQIQSETRVEASEETTGPPGNNEATEKSLEPQLLESFYYDIQSFGKLDISGESSSKFDQHLDDTFSDELSQLVNSSAILECLSSMFPDISLDYLADLLTINQGDFNDTIDALQQLESDVDGTEYPTEPAVAYDSYDLARQKGSSSGTSDST</sequence>
<comment type="caution">
    <text evidence="3">The sequence shown here is derived from an EMBL/GenBank/DDBJ whole genome shotgun (WGS) entry which is preliminary data.</text>
</comment>
<dbReference type="Pfam" id="PF02845">
    <property type="entry name" value="CUE"/>
    <property type="match status" value="1"/>
</dbReference>
<reference evidence="3 4" key="1">
    <citation type="submission" date="2020-08" db="EMBL/GenBank/DDBJ databases">
        <title>Plant Genome Project.</title>
        <authorList>
            <person name="Zhang R.-G."/>
        </authorList>
    </citation>
    <scope>NUCLEOTIDE SEQUENCE [LARGE SCALE GENOMIC DNA]</scope>
    <source>
        <tissue evidence="3">Rhizome</tissue>
    </source>
</reference>
<accession>A0A8J5HVG6</accession>
<keyword evidence="4" id="KW-1185">Reference proteome</keyword>
<dbReference type="AlphaFoldDB" id="A0A8J5HVG6"/>
<dbReference type="PANTHER" id="PTHR37252">
    <property type="entry name" value="POLYADENYLATE-BINDING PROTEIN-INTERACTING PROTEIN 6"/>
    <property type="match status" value="1"/>
</dbReference>
<dbReference type="PANTHER" id="PTHR37252:SF3">
    <property type="entry name" value="POLYADENYLATE-BINDING PROTEIN-INTERACTING PROTEIN 6"/>
    <property type="match status" value="1"/>
</dbReference>
<feature type="region of interest" description="Disordered" evidence="1">
    <location>
        <begin position="22"/>
        <end position="46"/>
    </location>
</feature>
<feature type="domain" description="CUE" evidence="2">
    <location>
        <begin position="91"/>
        <end position="134"/>
    </location>
</feature>
<dbReference type="OrthoDB" id="769720at2759"/>
<dbReference type="GO" id="GO:0043130">
    <property type="term" value="F:ubiquitin binding"/>
    <property type="evidence" value="ECO:0007669"/>
    <property type="project" value="InterPro"/>
</dbReference>
<dbReference type="EMBL" id="JACMSC010000002">
    <property type="protein sequence ID" value="KAG6534113.1"/>
    <property type="molecule type" value="Genomic_DNA"/>
</dbReference>
<evidence type="ECO:0000259" key="2">
    <source>
        <dbReference type="PROSITE" id="PS51140"/>
    </source>
</evidence>
<name>A0A8J5HVG6_ZINOF</name>
<protein>
    <recommendedName>
        <fullName evidence="2">CUE domain-containing protein</fullName>
    </recommendedName>
</protein>
<dbReference type="InterPro" id="IPR038981">
    <property type="entry name" value="CID5/CID6"/>
</dbReference>
<proteinExistence type="predicted"/>
<dbReference type="InterPro" id="IPR003892">
    <property type="entry name" value="CUE"/>
</dbReference>
<evidence type="ECO:0000256" key="1">
    <source>
        <dbReference type="SAM" id="MobiDB-lite"/>
    </source>
</evidence>
<evidence type="ECO:0000313" key="4">
    <source>
        <dbReference type="Proteomes" id="UP000734854"/>
    </source>
</evidence>
<evidence type="ECO:0000313" key="3">
    <source>
        <dbReference type="EMBL" id="KAG6534113.1"/>
    </source>
</evidence>
<feature type="compositionally biased region" description="Polar residues" evidence="1">
    <location>
        <begin position="31"/>
        <end position="40"/>
    </location>
</feature>
<gene>
    <name evidence="3" type="ORF">ZIOFF_007997</name>
</gene>